<name>A0A238XES0_9RHOB</name>
<feature type="transmembrane region" description="Helical" evidence="6">
    <location>
        <begin position="9"/>
        <end position="27"/>
    </location>
</feature>
<feature type="transmembrane region" description="Helical" evidence="6">
    <location>
        <begin position="134"/>
        <end position="154"/>
    </location>
</feature>
<dbReference type="AlphaFoldDB" id="A0A238XES0"/>
<protein>
    <submittedName>
        <fullName evidence="8">Cytochrome b</fullName>
    </submittedName>
</protein>
<evidence type="ECO:0000256" key="2">
    <source>
        <dbReference type="ARBA" id="ARBA00022475"/>
    </source>
</evidence>
<evidence type="ECO:0000256" key="3">
    <source>
        <dbReference type="ARBA" id="ARBA00022692"/>
    </source>
</evidence>
<evidence type="ECO:0000259" key="7">
    <source>
        <dbReference type="Pfam" id="PF01292"/>
    </source>
</evidence>
<dbReference type="SUPFAM" id="SSF81342">
    <property type="entry name" value="Transmembrane di-heme cytochromes"/>
    <property type="match status" value="1"/>
</dbReference>
<dbReference type="Gene3D" id="1.20.950.20">
    <property type="entry name" value="Transmembrane di-heme cytochromes, Chain C"/>
    <property type="match status" value="1"/>
</dbReference>
<feature type="transmembrane region" description="Helical" evidence="6">
    <location>
        <begin position="94"/>
        <end position="114"/>
    </location>
</feature>
<dbReference type="PANTHER" id="PTHR30485:SF2">
    <property type="entry name" value="BLL0597 PROTEIN"/>
    <property type="match status" value="1"/>
</dbReference>
<dbReference type="GO" id="GO:0005886">
    <property type="term" value="C:plasma membrane"/>
    <property type="evidence" value="ECO:0007669"/>
    <property type="project" value="UniProtKB-SubCell"/>
</dbReference>
<evidence type="ECO:0000313" key="9">
    <source>
        <dbReference type="Proteomes" id="UP000198417"/>
    </source>
</evidence>
<keyword evidence="4 6" id="KW-1133">Transmembrane helix</keyword>
<dbReference type="GO" id="GO:0022904">
    <property type="term" value="P:respiratory electron transport chain"/>
    <property type="evidence" value="ECO:0007669"/>
    <property type="project" value="InterPro"/>
</dbReference>
<evidence type="ECO:0000256" key="4">
    <source>
        <dbReference type="ARBA" id="ARBA00022989"/>
    </source>
</evidence>
<dbReference type="OrthoDB" id="196472at2"/>
<sequence length="179" mass="19412">MLHHRIWDPFLRVFHWALVVGFIANALYTNPEGALHHDLGYVLAALIALRLVWGVFGPRSAKFSSFIPSPAALMGHLSDIATGRKKVHLGHSPLGALMILNLLLSIALIAVTGYMLTTDAYWGAGWVESLHETLVIWAGVSAGIHVGAVIWESLRTGVNLPRAMITGVKDIPQDANIVP</sequence>
<dbReference type="GO" id="GO:0009055">
    <property type="term" value="F:electron transfer activity"/>
    <property type="evidence" value="ECO:0007669"/>
    <property type="project" value="InterPro"/>
</dbReference>
<organism evidence="8 9">
    <name type="scientific">Puniceibacterium sediminis</name>
    <dbReference type="NCBI Taxonomy" id="1608407"/>
    <lineage>
        <taxon>Bacteria</taxon>
        <taxon>Pseudomonadati</taxon>
        <taxon>Pseudomonadota</taxon>
        <taxon>Alphaproteobacteria</taxon>
        <taxon>Rhodobacterales</taxon>
        <taxon>Paracoccaceae</taxon>
        <taxon>Puniceibacterium</taxon>
    </lineage>
</organism>
<feature type="transmembrane region" description="Helical" evidence="6">
    <location>
        <begin position="39"/>
        <end position="56"/>
    </location>
</feature>
<dbReference type="EMBL" id="FZNN01000011">
    <property type="protein sequence ID" value="SNR57515.1"/>
    <property type="molecule type" value="Genomic_DNA"/>
</dbReference>
<evidence type="ECO:0000256" key="1">
    <source>
        <dbReference type="ARBA" id="ARBA00004651"/>
    </source>
</evidence>
<dbReference type="InterPro" id="IPR011577">
    <property type="entry name" value="Cyt_b561_bac/Ni-Hgenase"/>
</dbReference>
<dbReference type="InterPro" id="IPR051542">
    <property type="entry name" value="Hydrogenase_cytochrome"/>
</dbReference>
<gene>
    <name evidence="8" type="ORF">SAMN06265370_11115</name>
</gene>
<evidence type="ECO:0000256" key="5">
    <source>
        <dbReference type="ARBA" id="ARBA00023136"/>
    </source>
</evidence>
<feature type="domain" description="Cytochrome b561 bacterial/Ni-hydrogenase" evidence="7">
    <location>
        <begin position="7"/>
        <end position="167"/>
    </location>
</feature>
<dbReference type="Proteomes" id="UP000198417">
    <property type="component" value="Unassembled WGS sequence"/>
</dbReference>
<keyword evidence="3 6" id="KW-0812">Transmembrane</keyword>
<comment type="subcellular location">
    <subcellularLocation>
        <location evidence="1">Cell membrane</location>
        <topology evidence="1">Multi-pass membrane protein</topology>
    </subcellularLocation>
</comment>
<evidence type="ECO:0000313" key="8">
    <source>
        <dbReference type="EMBL" id="SNR57515.1"/>
    </source>
</evidence>
<dbReference type="InterPro" id="IPR016174">
    <property type="entry name" value="Di-haem_cyt_TM"/>
</dbReference>
<dbReference type="PANTHER" id="PTHR30485">
    <property type="entry name" value="NI/FE-HYDROGENASE 1 B-TYPE CYTOCHROME SUBUNIT"/>
    <property type="match status" value="1"/>
</dbReference>
<reference evidence="8 9" key="1">
    <citation type="submission" date="2017-06" db="EMBL/GenBank/DDBJ databases">
        <authorList>
            <person name="Kim H.J."/>
            <person name="Triplett B.A."/>
        </authorList>
    </citation>
    <scope>NUCLEOTIDE SEQUENCE [LARGE SCALE GENOMIC DNA]</scope>
    <source>
        <strain evidence="8 9">DSM 29052</strain>
    </source>
</reference>
<dbReference type="GO" id="GO:0020037">
    <property type="term" value="F:heme binding"/>
    <property type="evidence" value="ECO:0007669"/>
    <property type="project" value="TreeGrafter"/>
</dbReference>
<keyword evidence="5 6" id="KW-0472">Membrane</keyword>
<evidence type="ECO:0000256" key="6">
    <source>
        <dbReference type="SAM" id="Phobius"/>
    </source>
</evidence>
<proteinExistence type="predicted"/>
<accession>A0A238XES0</accession>
<dbReference type="RefSeq" id="WP_089270984.1">
    <property type="nucleotide sequence ID" value="NZ_FZNN01000011.1"/>
</dbReference>
<keyword evidence="9" id="KW-1185">Reference proteome</keyword>
<dbReference type="Pfam" id="PF01292">
    <property type="entry name" value="Ni_hydr_CYTB"/>
    <property type="match status" value="1"/>
</dbReference>
<keyword evidence="2" id="KW-1003">Cell membrane</keyword>